<protein>
    <submittedName>
        <fullName evidence="1">DUF6087 family protein</fullName>
    </submittedName>
</protein>
<dbReference type="EMBL" id="JBHTAJ010000013">
    <property type="protein sequence ID" value="MFC7179668.1"/>
    <property type="molecule type" value="Genomic_DNA"/>
</dbReference>
<reference evidence="2" key="1">
    <citation type="journal article" date="2019" name="Int. J. Syst. Evol. Microbiol.">
        <title>The Global Catalogue of Microorganisms (GCM) 10K type strain sequencing project: providing services to taxonomists for standard genome sequencing and annotation.</title>
        <authorList>
            <consortium name="The Broad Institute Genomics Platform"/>
            <consortium name="The Broad Institute Genome Sequencing Center for Infectious Disease"/>
            <person name="Wu L."/>
            <person name="Ma J."/>
        </authorList>
    </citation>
    <scope>NUCLEOTIDE SEQUENCE [LARGE SCALE GENOMIC DNA]</scope>
    <source>
        <strain evidence="2">CGMCC 1.12859</strain>
    </source>
</reference>
<accession>A0ABW2FTM4</accession>
<comment type="caution">
    <text evidence="1">The sequence shown here is derived from an EMBL/GenBank/DDBJ whole genome shotgun (WGS) entry which is preliminary data.</text>
</comment>
<dbReference type="Proteomes" id="UP001596435">
    <property type="component" value="Unassembled WGS sequence"/>
</dbReference>
<dbReference type="Pfam" id="PF19565">
    <property type="entry name" value="DUF6087"/>
    <property type="match status" value="1"/>
</dbReference>
<evidence type="ECO:0000313" key="2">
    <source>
        <dbReference type="Proteomes" id="UP001596435"/>
    </source>
</evidence>
<sequence>MFGSDEPAFDRYTDRAEVRRPAGTRDAVLLGEGSDDGYARFADGPRLVVEWDGRVWQPVAVADTYAAAYQMVTQGGLRIFPQA</sequence>
<organism evidence="1 2">
    <name type="scientific">Kitasatospora paranensis</name>
    <dbReference type="NCBI Taxonomy" id="258053"/>
    <lineage>
        <taxon>Bacteria</taxon>
        <taxon>Bacillati</taxon>
        <taxon>Actinomycetota</taxon>
        <taxon>Actinomycetes</taxon>
        <taxon>Kitasatosporales</taxon>
        <taxon>Streptomycetaceae</taxon>
        <taxon>Kitasatospora</taxon>
    </lineage>
</organism>
<evidence type="ECO:0000313" key="1">
    <source>
        <dbReference type="EMBL" id="MFC7179668.1"/>
    </source>
</evidence>
<proteinExistence type="predicted"/>
<keyword evidence="2" id="KW-1185">Reference proteome</keyword>
<name>A0ABW2FTM4_9ACTN</name>
<gene>
    <name evidence="1" type="ORF">ACFQMG_08840</name>
</gene>
<dbReference type="InterPro" id="IPR045733">
    <property type="entry name" value="DUF6087"/>
</dbReference>
<dbReference type="RefSeq" id="WP_345709150.1">
    <property type="nucleotide sequence ID" value="NZ_BAABKV010000001.1"/>
</dbReference>